<dbReference type="InterPro" id="IPR029455">
    <property type="entry name" value="GHL15"/>
</dbReference>
<dbReference type="STRING" id="1435349.PW52_05005"/>
<sequence length="380" mass="44081">MKNEHKKVLINVLILFISFQSTGQTNSTYPKFSWDKVPIAFHFGKEGALTSDEAKFISSHSNFIVLEKGHGLPDYKTTETGIEQDAKKLKAINPNMKVIFYWNTFLDYSMYEAHNVYNKHPEWWLRKKDGELDFKNAGLKRYDLSNPKVRKWWVETAKNQILNGSTDGVFMDALIQVTSPANIKLWGQVKYDSIHEGLKKLIAETRIALGDNKLIVYNGIRSNPRRNIGNNFPDYTDAVMIEHFGIINSSSKESMLFDIQEMEKAGKTGKIVIFKGWPGYAWIDKDFMAKPLKEKQRISKENITFPLASFLAGAQENSYFIYNWGYRFKHGALDWYPEFDKPLGKPLHDMKVNGWQLTRDFEHASIWVNLETKEARIDWK</sequence>
<dbReference type="SUPFAM" id="SSF51445">
    <property type="entry name" value="(Trans)glycosidases"/>
    <property type="match status" value="1"/>
</dbReference>
<dbReference type="AlphaFoldDB" id="A0A0D7W9Z0"/>
<reference evidence="1 2" key="1">
    <citation type="submission" date="2014-11" db="EMBL/GenBank/DDBJ databases">
        <title>Tamlana sedimentorum sp. nov., isolated from shallow sand sediments of the Sea of Japan.</title>
        <authorList>
            <person name="Romanenko L.A."/>
        </authorList>
    </citation>
    <scope>NUCLEOTIDE SEQUENCE [LARGE SCALE GENOMIC DNA]</scope>
    <source>
        <strain evidence="1 2">JCM 19808</strain>
    </source>
</reference>
<name>A0A0D7W9Z0_9FLAO</name>
<keyword evidence="2" id="KW-1185">Reference proteome</keyword>
<proteinExistence type="predicted"/>
<dbReference type="PATRIC" id="fig|1435349.4.peg.1951"/>
<dbReference type="EMBL" id="JTDW01000004">
    <property type="protein sequence ID" value="KJD35985.1"/>
    <property type="molecule type" value="Genomic_DNA"/>
</dbReference>
<comment type="caution">
    <text evidence="1">The sequence shown here is derived from an EMBL/GenBank/DDBJ whole genome shotgun (WGS) entry which is preliminary data.</text>
</comment>
<accession>A0A0D7W9Z0</accession>
<evidence type="ECO:0000313" key="2">
    <source>
        <dbReference type="Proteomes" id="UP000032578"/>
    </source>
</evidence>
<dbReference type="RefSeq" id="WP_044631845.1">
    <property type="nucleotide sequence ID" value="NZ_JTDW01000004.1"/>
</dbReference>
<dbReference type="Pfam" id="PF14885">
    <property type="entry name" value="GHL15"/>
    <property type="match status" value="1"/>
</dbReference>
<organism evidence="1 2">
    <name type="scientific">Neotamlana sedimentorum</name>
    <dbReference type="NCBI Taxonomy" id="1435349"/>
    <lineage>
        <taxon>Bacteria</taxon>
        <taxon>Pseudomonadati</taxon>
        <taxon>Bacteroidota</taxon>
        <taxon>Flavobacteriia</taxon>
        <taxon>Flavobacteriales</taxon>
        <taxon>Flavobacteriaceae</taxon>
        <taxon>Neotamlana</taxon>
    </lineage>
</organism>
<gene>
    <name evidence="1" type="ORF">PW52_05005</name>
</gene>
<dbReference type="OrthoDB" id="1401523at2"/>
<protein>
    <submittedName>
        <fullName evidence="1">Uncharacterized protein</fullName>
    </submittedName>
</protein>
<dbReference type="Gene3D" id="3.20.20.80">
    <property type="entry name" value="Glycosidases"/>
    <property type="match status" value="1"/>
</dbReference>
<dbReference type="InterPro" id="IPR017853">
    <property type="entry name" value="GH"/>
</dbReference>
<evidence type="ECO:0000313" key="1">
    <source>
        <dbReference type="EMBL" id="KJD35985.1"/>
    </source>
</evidence>
<dbReference type="Proteomes" id="UP000032578">
    <property type="component" value="Unassembled WGS sequence"/>
</dbReference>